<dbReference type="Proteomes" id="UP001162164">
    <property type="component" value="Unassembled WGS sequence"/>
</dbReference>
<proteinExistence type="predicted"/>
<reference evidence="1" key="1">
    <citation type="journal article" date="2023" name="Insect Mol. Biol.">
        <title>Genome sequencing provides insights into the evolution of gene families encoding plant cell wall-degrading enzymes in longhorned beetles.</title>
        <authorList>
            <person name="Shin N.R."/>
            <person name="Okamura Y."/>
            <person name="Kirsch R."/>
            <person name="Pauchet Y."/>
        </authorList>
    </citation>
    <scope>NUCLEOTIDE SEQUENCE</scope>
    <source>
        <strain evidence="1">MMC_N1</strain>
    </source>
</reference>
<name>A0ABQ9JRI3_9CUCU</name>
<gene>
    <name evidence="1" type="ORF">NQ317_011699</name>
</gene>
<evidence type="ECO:0000313" key="1">
    <source>
        <dbReference type="EMBL" id="KAJ8980623.1"/>
    </source>
</evidence>
<evidence type="ECO:0008006" key="3">
    <source>
        <dbReference type="Google" id="ProtNLM"/>
    </source>
</evidence>
<keyword evidence="2" id="KW-1185">Reference proteome</keyword>
<evidence type="ECO:0000313" key="2">
    <source>
        <dbReference type="Proteomes" id="UP001162164"/>
    </source>
</evidence>
<comment type="caution">
    <text evidence="1">The sequence shown here is derived from an EMBL/GenBank/DDBJ whole genome shotgun (WGS) entry which is preliminary data.</text>
</comment>
<dbReference type="EMBL" id="JAPWTJ010000248">
    <property type="protein sequence ID" value="KAJ8980623.1"/>
    <property type="molecule type" value="Genomic_DNA"/>
</dbReference>
<organism evidence="1 2">
    <name type="scientific">Molorchus minor</name>
    <dbReference type="NCBI Taxonomy" id="1323400"/>
    <lineage>
        <taxon>Eukaryota</taxon>
        <taxon>Metazoa</taxon>
        <taxon>Ecdysozoa</taxon>
        <taxon>Arthropoda</taxon>
        <taxon>Hexapoda</taxon>
        <taxon>Insecta</taxon>
        <taxon>Pterygota</taxon>
        <taxon>Neoptera</taxon>
        <taxon>Endopterygota</taxon>
        <taxon>Coleoptera</taxon>
        <taxon>Polyphaga</taxon>
        <taxon>Cucujiformia</taxon>
        <taxon>Chrysomeloidea</taxon>
        <taxon>Cerambycidae</taxon>
        <taxon>Lamiinae</taxon>
        <taxon>Monochamini</taxon>
        <taxon>Molorchus</taxon>
    </lineage>
</organism>
<sequence length="60" mass="6482">MLKGAPVGSVGHPSCDESNKILLILDNHDSHISVEGLNFAKENGIIISTYNTTTYTSHKL</sequence>
<accession>A0ABQ9JRI3</accession>
<protein>
    <recommendedName>
        <fullName evidence="3">DDE-1 domain-containing protein</fullName>
    </recommendedName>
</protein>